<evidence type="ECO:0000256" key="1">
    <source>
        <dbReference type="ARBA" id="ARBA00022517"/>
    </source>
</evidence>
<comment type="subcellular location">
    <subcellularLocation>
        <location evidence="2">Cytoplasm</location>
    </subcellularLocation>
</comment>
<comment type="function">
    <text evidence="2">One of several proteins that assist in the late maturation steps of the functional core of the 30S ribosomal subunit. Associates with free 30S ribosomal subunits (but not with 30S subunits that are part of 70S ribosomes or polysomes). Required for efficient processing of 16S rRNA. May interact with the 5'-terminal helix region of 16S rRNA.</text>
</comment>
<reference evidence="4" key="1">
    <citation type="journal article" date="2019" name="Int. J. Syst. Evol. Microbiol.">
        <title>The Global Catalogue of Microorganisms (GCM) 10K type strain sequencing project: providing services to taxonomists for standard genome sequencing and annotation.</title>
        <authorList>
            <consortium name="The Broad Institute Genomics Platform"/>
            <consortium name="The Broad Institute Genome Sequencing Center for Infectious Disease"/>
            <person name="Wu L."/>
            <person name="Ma J."/>
        </authorList>
    </citation>
    <scope>NUCLEOTIDE SEQUENCE [LARGE SCALE GENOMIC DNA]</scope>
    <source>
        <strain evidence="4">CGMCC 1.15341</strain>
    </source>
</reference>
<evidence type="ECO:0000313" key="4">
    <source>
        <dbReference type="Proteomes" id="UP000629025"/>
    </source>
</evidence>
<comment type="similarity">
    <text evidence="2">Belongs to the RbfA family.</text>
</comment>
<dbReference type="InterPro" id="IPR000238">
    <property type="entry name" value="RbfA"/>
</dbReference>
<evidence type="ECO:0000313" key="3">
    <source>
        <dbReference type="EMBL" id="GGB99998.1"/>
    </source>
</evidence>
<dbReference type="EMBL" id="BMIJ01000005">
    <property type="protein sequence ID" value="GGB99998.1"/>
    <property type="molecule type" value="Genomic_DNA"/>
</dbReference>
<organism evidence="3 4">
    <name type="scientific">Marinobacterium zhoushanense</name>
    <dbReference type="NCBI Taxonomy" id="1679163"/>
    <lineage>
        <taxon>Bacteria</taxon>
        <taxon>Pseudomonadati</taxon>
        <taxon>Pseudomonadota</taxon>
        <taxon>Gammaproteobacteria</taxon>
        <taxon>Oceanospirillales</taxon>
        <taxon>Oceanospirillaceae</taxon>
        <taxon>Marinobacterium</taxon>
    </lineage>
</organism>
<comment type="subunit">
    <text evidence="2">Monomer. Binds 30S ribosomal subunits, but not 50S ribosomal subunits or 70S ribosomes.</text>
</comment>
<dbReference type="HAMAP" id="MF_00003">
    <property type="entry name" value="RbfA"/>
    <property type="match status" value="1"/>
</dbReference>
<evidence type="ECO:0000256" key="2">
    <source>
        <dbReference type="HAMAP-Rule" id="MF_00003"/>
    </source>
</evidence>
<protein>
    <recommendedName>
        <fullName evidence="2">Ribosome-binding factor A</fullName>
    </recommendedName>
</protein>
<accession>A0ABQ1KHM2</accession>
<dbReference type="PANTHER" id="PTHR33515">
    <property type="entry name" value="RIBOSOME-BINDING FACTOR A, CHLOROPLASTIC-RELATED"/>
    <property type="match status" value="1"/>
</dbReference>
<keyword evidence="1 2" id="KW-0690">Ribosome biogenesis</keyword>
<keyword evidence="4" id="KW-1185">Reference proteome</keyword>
<sequence length="134" mass="15345">MAREFKRTDRVADQIQRDLAVLIQREIKDPRLGMVTISHAKVSKDLGYADVYVTVMPFGEQDEAEAIKASLKVLNSAAGFLRSELARGIKLRIMPQLRFHFDESVERGRRLHSLIESAYQQEKTRPQNDSDSED</sequence>
<name>A0ABQ1KHM2_9GAMM</name>
<comment type="caution">
    <text evidence="3">The sequence shown here is derived from an EMBL/GenBank/DDBJ whole genome shotgun (WGS) entry which is preliminary data.</text>
</comment>
<dbReference type="InterPro" id="IPR020053">
    <property type="entry name" value="Ribosome-bd_factorA_CS"/>
</dbReference>
<dbReference type="SUPFAM" id="SSF89919">
    <property type="entry name" value="Ribosome-binding factor A, RbfA"/>
    <property type="match status" value="1"/>
</dbReference>
<dbReference type="Pfam" id="PF02033">
    <property type="entry name" value="RBFA"/>
    <property type="match status" value="1"/>
</dbReference>
<dbReference type="PROSITE" id="PS01319">
    <property type="entry name" value="RBFA"/>
    <property type="match status" value="1"/>
</dbReference>
<gene>
    <name evidence="2 3" type="primary">rbfA</name>
    <name evidence="3" type="ORF">GCM10011352_27790</name>
</gene>
<dbReference type="Gene3D" id="3.30.300.20">
    <property type="match status" value="1"/>
</dbReference>
<dbReference type="RefSeq" id="WP_188749315.1">
    <property type="nucleotide sequence ID" value="NZ_BMIJ01000005.1"/>
</dbReference>
<dbReference type="InterPro" id="IPR023799">
    <property type="entry name" value="RbfA_dom_sf"/>
</dbReference>
<keyword evidence="2" id="KW-0963">Cytoplasm</keyword>
<dbReference type="Proteomes" id="UP000629025">
    <property type="component" value="Unassembled WGS sequence"/>
</dbReference>
<dbReference type="InterPro" id="IPR015946">
    <property type="entry name" value="KH_dom-like_a/b"/>
</dbReference>
<dbReference type="NCBIfam" id="TIGR00082">
    <property type="entry name" value="rbfA"/>
    <property type="match status" value="1"/>
</dbReference>
<proteinExistence type="inferred from homology"/>
<dbReference type="PANTHER" id="PTHR33515:SF1">
    <property type="entry name" value="RIBOSOME-BINDING FACTOR A, CHLOROPLASTIC-RELATED"/>
    <property type="match status" value="1"/>
</dbReference>